<reference evidence="2 3" key="1">
    <citation type="journal article" date="2019" name="Commun. Biol.">
        <title>The bagworm genome reveals a unique fibroin gene that provides high tensile strength.</title>
        <authorList>
            <person name="Kono N."/>
            <person name="Nakamura H."/>
            <person name="Ohtoshi R."/>
            <person name="Tomita M."/>
            <person name="Numata K."/>
            <person name="Arakawa K."/>
        </authorList>
    </citation>
    <scope>NUCLEOTIDE SEQUENCE [LARGE SCALE GENOMIC DNA]</scope>
</reference>
<keyword evidence="3" id="KW-1185">Reference proteome</keyword>
<name>A0A4C1SAG9_EUMVA</name>
<dbReference type="EMBL" id="BGZK01000002">
    <property type="protein sequence ID" value="GBO99192.1"/>
    <property type="molecule type" value="Genomic_DNA"/>
</dbReference>
<evidence type="ECO:0000313" key="3">
    <source>
        <dbReference type="Proteomes" id="UP000299102"/>
    </source>
</evidence>
<accession>A0A4C1SAG9</accession>
<organism evidence="2 3">
    <name type="scientific">Eumeta variegata</name>
    <name type="common">Bagworm moth</name>
    <name type="synonym">Eumeta japonica</name>
    <dbReference type="NCBI Taxonomy" id="151549"/>
    <lineage>
        <taxon>Eukaryota</taxon>
        <taxon>Metazoa</taxon>
        <taxon>Ecdysozoa</taxon>
        <taxon>Arthropoda</taxon>
        <taxon>Hexapoda</taxon>
        <taxon>Insecta</taxon>
        <taxon>Pterygota</taxon>
        <taxon>Neoptera</taxon>
        <taxon>Endopterygota</taxon>
        <taxon>Lepidoptera</taxon>
        <taxon>Glossata</taxon>
        <taxon>Ditrysia</taxon>
        <taxon>Tineoidea</taxon>
        <taxon>Psychidae</taxon>
        <taxon>Oiketicinae</taxon>
        <taxon>Eumeta</taxon>
    </lineage>
</organism>
<protein>
    <submittedName>
        <fullName evidence="2">Uncharacterized protein</fullName>
    </submittedName>
</protein>
<feature type="compositionally biased region" description="Basic and acidic residues" evidence="1">
    <location>
        <begin position="63"/>
        <end position="94"/>
    </location>
</feature>
<feature type="region of interest" description="Disordered" evidence="1">
    <location>
        <begin position="1"/>
        <end position="94"/>
    </location>
</feature>
<gene>
    <name evidence="2" type="ORF">EVAR_492_1</name>
</gene>
<evidence type="ECO:0000256" key="1">
    <source>
        <dbReference type="SAM" id="MobiDB-lite"/>
    </source>
</evidence>
<proteinExistence type="predicted"/>
<comment type="caution">
    <text evidence="2">The sequence shown here is derived from an EMBL/GenBank/DDBJ whole genome shotgun (WGS) entry which is preliminary data.</text>
</comment>
<dbReference type="Proteomes" id="UP000299102">
    <property type="component" value="Unassembled WGS sequence"/>
</dbReference>
<dbReference type="AlphaFoldDB" id="A0A4C1SAG9"/>
<sequence length="94" mass="10431">MHVQPKKDKQRARNAGPVTRTISSGGDGAALNHREPTQSGTAIKTESRSGFETEGETGIATESKTKIEIESEPKLKPNTSELRERERERDKEKL</sequence>
<evidence type="ECO:0000313" key="2">
    <source>
        <dbReference type="EMBL" id="GBO99192.1"/>
    </source>
</evidence>